<evidence type="ECO:0000259" key="8">
    <source>
        <dbReference type="PROSITE" id="PS51669"/>
    </source>
</evidence>
<gene>
    <name evidence="10" type="ordered locus">Daud_0110</name>
</gene>
<dbReference type="PROSITE" id="PS00198">
    <property type="entry name" value="4FE4S_FER_1"/>
    <property type="match status" value="2"/>
</dbReference>
<keyword evidence="4" id="KW-0408">Iron</keyword>
<feature type="domain" description="4Fe-4S ferredoxin-type" evidence="7">
    <location>
        <begin position="142"/>
        <end position="173"/>
    </location>
</feature>
<feature type="domain" description="4Fe-4S ferredoxin-type" evidence="7">
    <location>
        <begin position="389"/>
        <end position="420"/>
    </location>
</feature>
<dbReference type="GO" id="GO:0003954">
    <property type="term" value="F:NADH dehydrogenase activity"/>
    <property type="evidence" value="ECO:0007669"/>
    <property type="project" value="TreeGrafter"/>
</dbReference>
<reference evidence="11" key="1">
    <citation type="submission" date="2007-10" db="EMBL/GenBank/DDBJ databases">
        <title>Complete sequence of chromosome of Desulforudis audaxviator MP104C.</title>
        <authorList>
            <person name="Copeland A."/>
            <person name="Lucas S."/>
            <person name="Lapidus A."/>
            <person name="Barry K."/>
            <person name="Glavina del Rio T."/>
            <person name="Dalin E."/>
            <person name="Tice H."/>
            <person name="Bruce D."/>
            <person name="Pitluck S."/>
            <person name="Lowry S.R."/>
            <person name="Larimer F."/>
            <person name="Land M.L."/>
            <person name="Hauser L."/>
            <person name="Kyrpides N."/>
            <person name="Ivanova N.N."/>
            <person name="Richardson P."/>
        </authorList>
    </citation>
    <scope>NUCLEOTIDE SEQUENCE [LARGE SCALE GENOMIC DNA]</scope>
    <source>
        <strain evidence="11">MP104C</strain>
    </source>
</reference>
<feature type="domain" description="4Fe-4S ferredoxin-type" evidence="7">
    <location>
        <begin position="186"/>
        <end position="215"/>
    </location>
</feature>
<dbReference type="InterPro" id="IPR019574">
    <property type="entry name" value="NADH_UbQ_OxRdtase_Gsu_4Fe4S-bd"/>
</dbReference>
<dbReference type="GO" id="GO:0046872">
    <property type="term" value="F:metal ion binding"/>
    <property type="evidence" value="ECO:0007669"/>
    <property type="project" value="UniProtKB-KW"/>
</dbReference>
<dbReference type="InterPro" id="IPR001041">
    <property type="entry name" value="2Fe-2S_ferredoxin-type"/>
</dbReference>
<dbReference type="SUPFAM" id="SSF54292">
    <property type="entry name" value="2Fe-2S ferredoxin-like"/>
    <property type="match status" value="2"/>
</dbReference>
<sequence length="998" mass="107878">MEMEAVEFTINGLPVRVPGKGATILEAALRNGIYIPHLCHHPDLKPAGLCRVCMVEADGKMVAACRTPVADGMKVATGSPNLDQYRRYIVGVILAEHESDCLTCGKNLNCKLQEVARYANLEPTKFKELRPVKPGKPLDDTHPWIVRNHNKCILCGICVRTCREIAQVNAIDFAFRGRATTISTFGNKPLHESNCVSCGECVARCPVGALLPKVSAEPAREAALIPPQVVRECERRPETPPSLFMLKEKGAVAEKITLTIDGLEASVEKGATVLEAAQKAGIYIPFLCFHPELTGSGGCRVCAVEIDGKVVPSCTTRAREGMVVRTSSPQAREAQAAAVKRILAGHNGDCLNCAKNGRCKLQEVVGYTGVYQEMAGTPAPFAEVDESNPYFVLDRSRCVACGICLRTCRQVNGADALEFKRVDNHRVVVPRQGGSLAESACESCGECVARCPVGALLPKELQQPGREVETVCTECGIGCGVYFGARGGRLVSARQNLSHKTSKGRLCGKGRFGWGVLNHPDRLKTPLIKKDGQFVEAGWEEALGLAAGGFSRYKGGGAVVLYSPRVTNEEIYLALKFARAVLGTSNIADAESFASRAGLLDGLGTTVGSNAMTIPVRQIERAAGHFVISSSPTESHPIIGFEIRKSVNKGAKLIIADSREIPLSRLPHIRLALRPSTELALLLGMARAILDEKLHDEGFIRERTTNFDAFQKSLADFTVEKAAEITGVPGAQIREAARVYATSKPALLFWSEEIAQHPTGQDSVRVLAQLALMTGNYGKPGAGFVPLIGRSNFQGALDLDVTHPWSLVSKEKVADAWGCAVPEPAGSAENKAKAWYIIGADPVTKAADADSVRKALSEAPFVVVQDTFLTETAKLAQVVLPTAGFAEKEGTFTAVDRLVQRVRQVAEPPGAAKPDWWIICEIAHRMEAEGFAYNHPSQIMEEISSNYPAYAGISYDRLDPEGLRWPCPDKEHPGTDVLHESEFFGLGKAQFRPLQYKP</sequence>
<dbReference type="Proteomes" id="UP000008544">
    <property type="component" value="Chromosome"/>
</dbReference>
<feature type="domain" description="4Fe-4S ferredoxin-type" evidence="7">
    <location>
        <begin position="432"/>
        <end position="461"/>
    </location>
</feature>
<protein>
    <submittedName>
        <fullName evidence="10">Molybdopterin oxidoreductase</fullName>
    </submittedName>
</protein>
<dbReference type="AlphaFoldDB" id="B1I1F3"/>
<evidence type="ECO:0000256" key="5">
    <source>
        <dbReference type="ARBA" id="ARBA00023014"/>
    </source>
</evidence>
<dbReference type="OrthoDB" id="9803192at2"/>
<feature type="domain" description="4Fe-4S Mo/W bis-MGD-type" evidence="8">
    <location>
        <begin position="465"/>
        <end position="521"/>
    </location>
</feature>
<dbReference type="Gene3D" id="2.20.25.90">
    <property type="entry name" value="ADC-like domains"/>
    <property type="match status" value="1"/>
</dbReference>
<proteinExistence type="predicted"/>
<keyword evidence="11" id="KW-1185">Reference proteome</keyword>
<dbReference type="Pfam" id="PF10588">
    <property type="entry name" value="NADH-G_4Fe-4S_3"/>
    <property type="match status" value="2"/>
</dbReference>
<keyword evidence="1" id="KW-0004">4Fe-4S</keyword>
<dbReference type="Pfam" id="PF00384">
    <property type="entry name" value="Molybdopterin"/>
    <property type="match status" value="1"/>
</dbReference>
<evidence type="ECO:0000313" key="11">
    <source>
        <dbReference type="Proteomes" id="UP000008544"/>
    </source>
</evidence>
<dbReference type="Gene3D" id="3.40.228.10">
    <property type="entry name" value="Dimethylsulfoxide Reductase, domain 2"/>
    <property type="match status" value="1"/>
</dbReference>
<evidence type="ECO:0000313" key="10">
    <source>
        <dbReference type="EMBL" id="ACA58678.1"/>
    </source>
</evidence>
<dbReference type="PROSITE" id="PS51669">
    <property type="entry name" value="4FE4S_MOW_BIS_MGD"/>
    <property type="match status" value="1"/>
</dbReference>
<dbReference type="SMART" id="SM00926">
    <property type="entry name" value="Molybdop_Fe4S4"/>
    <property type="match status" value="1"/>
</dbReference>
<dbReference type="SMART" id="SM00929">
    <property type="entry name" value="NADH-G_4Fe-4S_3"/>
    <property type="match status" value="2"/>
</dbReference>
<evidence type="ECO:0000256" key="3">
    <source>
        <dbReference type="ARBA" id="ARBA00022737"/>
    </source>
</evidence>
<evidence type="ECO:0000259" key="9">
    <source>
        <dbReference type="PROSITE" id="PS51839"/>
    </source>
</evidence>
<dbReference type="GO" id="GO:0016020">
    <property type="term" value="C:membrane"/>
    <property type="evidence" value="ECO:0007669"/>
    <property type="project" value="TreeGrafter"/>
</dbReference>
<dbReference type="GO" id="GO:0051539">
    <property type="term" value="F:4 iron, 4 sulfur cluster binding"/>
    <property type="evidence" value="ECO:0007669"/>
    <property type="project" value="UniProtKB-KW"/>
</dbReference>
<feature type="domain" description="2Fe-2S ferredoxin-type" evidence="6">
    <location>
        <begin position="4"/>
        <end position="81"/>
    </location>
</feature>
<organism evidence="10 11">
    <name type="scientific">Desulforudis audaxviator (strain MP104C)</name>
    <dbReference type="NCBI Taxonomy" id="477974"/>
    <lineage>
        <taxon>Bacteria</taxon>
        <taxon>Bacillati</taxon>
        <taxon>Bacillota</taxon>
        <taxon>Clostridia</taxon>
        <taxon>Thermoanaerobacterales</taxon>
        <taxon>Candidatus Desulforudaceae</taxon>
        <taxon>Candidatus Desulforudis</taxon>
    </lineage>
</organism>
<dbReference type="STRING" id="477974.Daud_0110"/>
<dbReference type="Pfam" id="PF12838">
    <property type="entry name" value="Fer4_7"/>
    <property type="match status" value="2"/>
</dbReference>
<dbReference type="CDD" id="cd00207">
    <property type="entry name" value="fer2"/>
    <property type="match status" value="2"/>
</dbReference>
<dbReference type="Gene3D" id="3.30.70.20">
    <property type="match status" value="2"/>
</dbReference>
<accession>B1I1F3</accession>
<evidence type="ECO:0000256" key="2">
    <source>
        <dbReference type="ARBA" id="ARBA00022723"/>
    </source>
</evidence>
<dbReference type="FunFam" id="3.30.70.20:FF:000035">
    <property type="entry name" value="Iron hydrogenase 1"/>
    <property type="match status" value="2"/>
</dbReference>
<dbReference type="SUPFAM" id="SSF53706">
    <property type="entry name" value="Formate dehydrogenase/DMSO reductase, domains 1-3"/>
    <property type="match status" value="1"/>
</dbReference>
<feature type="domain" description="4Fe-4S His(Cys)3-ligated-type" evidence="9">
    <location>
        <begin position="330"/>
        <end position="369"/>
    </location>
</feature>
<dbReference type="SUPFAM" id="SSF54862">
    <property type="entry name" value="4Fe-4S ferredoxins"/>
    <property type="match status" value="2"/>
</dbReference>
<dbReference type="PANTHER" id="PTHR43105:SF10">
    <property type="entry name" value="NADH-QUINONE OXIDOREDUCTASE SUBUNIT G"/>
    <property type="match status" value="1"/>
</dbReference>
<evidence type="ECO:0000259" key="6">
    <source>
        <dbReference type="PROSITE" id="PS51085"/>
    </source>
</evidence>
<dbReference type="HOGENOM" id="CLU_000422_4_0_9"/>
<dbReference type="Gene3D" id="3.10.20.740">
    <property type="match status" value="2"/>
</dbReference>
<dbReference type="Gene3D" id="3.40.50.740">
    <property type="match status" value="1"/>
</dbReference>
<dbReference type="PANTHER" id="PTHR43105">
    <property type="entry name" value="RESPIRATORY NITRATE REDUCTASE"/>
    <property type="match status" value="1"/>
</dbReference>
<evidence type="ECO:0000256" key="4">
    <source>
        <dbReference type="ARBA" id="ARBA00023004"/>
    </source>
</evidence>
<dbReference type="KEGG" id="dau:Daud_0110"/>
<keyword evidence="3" id="KW-0677">Repeat</keyword>
<dbReference type="InterPro" id="IPR006963">
    <property type="entry name" value="Mopterin_OxRdtase_4Fe-4S_dom"/>
</dbReference>
<dbReference type="InterPro" id="IPR036010">
    <property type="entry name" value="2Fe-2S_ferredoxin-like_sf"/>
</dbReference>
<dbReference type="InterPro" id="IPR050123">
    <property type="entry name" value="Prok_molybdopt-oxidoreductase"/>
</dbReference>
<evidence type="ECO:0000256" key="1">
    <source>
        <dbReference type="ARBA" id="ARBA00022485"/>
    </source>
</evidence>
<dbReference type="eggNOG" id="COG3383">
    <property type="taxonomic scope" value="Bacteria"/>
</dbReference>
<dbReference type="EMBL" id="CP000860">
    <property type="protein sequence ID" value="ACA58678.1"/>
    <property type="molecule type" value="Genomic_DNA"/>
</dbReference>
<dbReference type="InterPro" id="IPR006656">
    <property type="entry name" value="Mopterin_OxRdtase"/>
</dbReference>
<dbReference type="Pfam" id="PF13510">
    <property type="entry name" value="Fer2_4"/>
    <property type="match status" value="2"/>
</dbReference>
<feature type="domain" description="4Fe-4S His(Cys)3-ligated-type" evidence="9">
    <location>
        <begin position="81"/>
        <end position="120"/>
    </location>
</feature>
<dbReference type="FunFam" id="3.10.20.740:FF:000003">
    <property type="entry name" value="Formate dehydrogenase subunit alpha"/>
    <property type="match status" value="1"/>
</dbReference>
<dbReference type="InterPro" id="IPR017896">
    <property type="entry name" value="4Fe4S_Fe-S-bd"/>
</dbReference>
<evidence type="ECO:0000259" key="7">
    <source>
        <dbReference type="PROSITE" id="PS51379"/>
    </source>
</evidence>
<dbReference type="GO" id="GO:0022904">
    <property type="term" value="P:respiratory electron transport chain"/>
    <property type="evidence" value="ECO:0007669"/>
    <property type="project" value="TreeGrafter"/>
</dbReference>
<dbReference type="PROSITE" id="PS51379">
    <property type="entry name" value="4FE4S_FER_2"/>
    <property type="match status" value="4"/>
</dbReference>
<dbReference type="PIRSF" id="PIRSF036643">
    <property type="entry name" value="FDH_alpha"/>
    <property type="match status" value="1"/>
</dbReference>
<reference evidence="10 11" key="2">
    <citation type="journal article" date="2008" name="Science">
        <title>Environmental genomics reveals a single-species ecosystem deep within Earth.</title>
        <authorList>
            <person name="Chivian D."/>
            <person name="Brodie E.L."/>
            <person name="Alm E.J."/>
            <person name="Culley D.E."/>
            <person name="Dehal P.S."/>
            <person name="Desantis T.Z."/>
            <person name="Gihring T.M."/>
            <person name="Lapidus A."/>
            <person name="Lin L.H."/>
            <person name="Lowry S.R."/>
            <person name="Moser D.P."/>
            <person name="Richardson P.M."/>
            <person name="Southam G."/>
            <person name="Wanger G."/>
            <person name="Pratt L.M."/>
            <person name="Andersen G.L."/>
            <person name="Hazen T.C."/>
            <person name="Brockman F.J."/>
            <person name="Arkin A.P."/>
            <person name="Onstott T.C."/>
        </authorList>
    </citation>
    <scope>NUCLEOTIDE SEQUENCE [LARGE SCALE GENOMIC DNA]</scope>
    <source>
        <strain evidence="10 11">MP104C</strain>
    </source>
</reference>
<name>B1I1F3_DESAP</name>
<keyword evidence="5" id="KW-0411">Iron-sulfur</keyword>
<feature type="domain" description="2Fe-2S ferredoxin-type" evidence="6">
    <location>
        <begin position="254"/>
        <end position="330"/>
    </location>
</feature>
<dbReference type="InterPro" id="IPR017900">
    <property type="entry name" value="4Fe4S_Fe_S_CS"/>
</dbReference>
<dbReference type="PROSITE" id="PS51839">
    <property type="entry name" value="4FE4S_HC3"/>
    <property type="match status" value="2"/>
</dbReference>
<dbReference type="PROSITE" id="PS51085">
    <property type="entry name" value="2FE2S_FER_2"/>
    <property type="match status" value="2"/>
</dbReference>
<dbReference type="Pfam" id="PF04879">
    <property type="entry name" value="Molybdop_Fe4S4"/>
    <property type="match status" value="1"/>
</dbReference>
<keyword evidence="2" id="KW-0479">Metal-binding</keyword>